<keyword evidence="2" id="KW-0732">Signal</keyword>
<evidence type="ECO:0000313" key="4">
    <source>
        <dbReference type="Proteomes" id="UP000244193"/>
    </source>
</evidence>
<gene>
    <name evidence="3" type="ORF">HYN48_10100</name>
</gene>
<proteinExistence type="predicted"/>
<keyword evidence="1" id="KW-0175">Coiled coil</keyword>
<dbReference type="Proteomes" id="UP000244193">
    <property type="component" value="Chromosome"/>
</dbReference>
<reference evidence="3 4" key="1">
    <citation type="submission" date="2018-04" db="EMBL/GenBank/DDBJ databases">
        <title>Genome sequencing of Flavobacterium sp. HYN0048.</title>
        <authorList>
            <person name="Yi H."/>
            <person name="Baek C."/>
        </authorList>
    </citation>
    <scope>NUCLEOTIDE SEQUENCE [LARGE SCALE GENOMIC DNA]</scope>
    <source>
        <strain evidence="3 4">HYN0048</strain>
    </source>
</reference>
<evidence type="ECO:0000256" key="1">
    <source>
        <dbReference type="SAM" id="Coils"/>
    </source>
</evidence>
<dbReference type="KEGG" id="fmg:HYN48_10100"/>
<dbReference type="RefSeq" id="WP_108371311.1">
    <property type="nucleotide sequence ID" value="NZ_CP028811.1"/>
</dbReference>
<sequence length="147" mass="16987">MKTLKILLVLILCSTASFGQASKERIKSLKVAFLTRELALTSSEAEKFWPFFNAYEDKQFEVRFKKMREIKSKMNPPAVDRLSEKEAAALLTQLEEAEQELADNRRKLIANLKTVISPIKILKLKKAEDDFNHKLLRQYKQKGGDKE</sequence>
<evidence type="ECO:0000313" key="3">
    <source>
        <dbReference type="EMBL" id="AWA30413.1"/>
    </source>
</evidence>
<dbReference type="OrthoDB" id="675330at2"/>
<keyword evidence="4" id="KW-1185">Reference proteome</keyword>
<organism evidence="3 4">
    <name type="scientific">Flavobacterium magnum</name>
    <dbReference type="NCBI Taxonomy" id="2162713"/>
    <lineage>
        <taxon>Bacteria</taxon>
        <taxon>Pseudomonadati</taxon>
        <taxon>Bacteroidota</taxon>
        <taxon>Flavobacteriia</taxon>
        <taxon>Flavobacteriales</taxon>
        <taxon>Flavobacteriaceae</taxon>
        <taxon>Flavobacterium</taxon>
    </lineage>
</organism>
<evidence type="ECO:0000256" key="2">
    <source>
        <dbReference type="SAM" id="SignalP"/>
    </source>
</evidence>
<feature type="chain" id="PRO_5015751651" evidence="2">
    <location>
        <begin position="22"/>
        <end position="147"/>
    </location>
</feature>
<accession>A0A2S0RF74</accession>
<feature type="coiled-coil region" evidence="1">
    <location>
        <begin position="80"/>
        <end position="114"/>
    </location>
</feature>
<dbReference type="AlphaFoldDB" id="A0A2S0RF74"/>
<protein>
    <submittedName>
        <fullName evidence="3">Sensor of ECF-type sigma factor</fullName>
    </submittedName>
</protein>
<feature type="signal peptide" evidence="2">
    <location>
        <begin position="1"/>
        <end position="21"/>
    </location>
</feature>
<dbReference type="EMBL" id="CP028811">
    <property type="protein sequence ID" value="AWA30413.1"/>
    <property type="molecule type" value="Genomic_DNA"/>
</dbReference>
<name>A0A2S0RF74_9FLAO</name>